<keyword evidence="3" id="KW-1185">Reference proteome</keyword>
<sequence>MGMKKEGYGSSDGGEEARENRVRKRAKAAEQLQLEERRYARKIMQLMREIKATVYTNAAMVDEVSRLNIAIVKAEAENKMIIRRLRTHERNRIRRIKNQQNREIAQAAALAKRQPSPSSEPLAENSPN</sequence>
<feature type="compositionally biased region" description="Polar residues" evidence="2">
    <location>
        <begin position="115"/>
        <end position="128"/>
    </location>
</feature>
<evidence type="ECO:0000256" key="2">
    <source>
        <dbReference type="SAM" id="MobiDB-lite"/>
    </source>
</evidence>
<keyword evidence="1" id="KW-0175">Coiled coil</keyword>
<feature type="coiled-coil region" evidence="1">
    <location>
        <begin position="29"/>
        <end position="91"/>
    </location>
</feature>
<feature type="region of interest" description="Disordered" evidence="2">
    <location>
        <begin position="97"/>
        <end position="128"/>
    </location>
</feature>
<evidence type="ECO:0000313" key="3">
    <source>
        <dbReference type="Proteomes" id="UP000095287"/>
    </source>
</evidence>
<proteinExistence type="predicted"/>
<feature type="region of interest" description="Disordered" evidence="2">
    <location>
        <begin position="1"/>
        <end position="26"/>
    </location>
</feature>
<reference evidence="4" key="1">
    <citation type="submission" date="2016-11" db="UniProtKB">
        <authorList>
            <consortium name="WormBaseParasite"/>
        </authorList>
    </citation>
    <scope>IDENTIFICATION</scope>
</reference>
<dbReference type="AlphaFoldDB" id="A0A1I7Y1Q3"/>
<evidence type="ECO:0000313" key="4">
    <source>
        <dbReference type="WBParaSite" id="L893_g11758.t1"/>
    </source>
</evidence>
<dbReference type="WBParaSite" id="L893_g11758.t1">
    <property type="protein sequence ID" value="L893_g11758.t1"/>
    <property type="gene ID" value="L893_g11758"/>
</dbReference>
<evidence type="ECO:0000256" key="1">
    <source>
        <dbReference type="SAM" id="Coils"/>
    </source>
</evidence>
<dbReference type="Proteomes" id="UP000095287">
    <property type="component" value="Unplaced"/>
</dbReference>
<protein>
    <submittedName>
        <fullName evidence="4">BZIP domain-containing protein</fullName>
    </submittedName>
</protein>
<accession>A0A1I7Y1Q3</accession>
<name>A0A1I7Y1Q3_9BILA</name>
<organism evidence="3 4">
    <name type="scientific">Steinernema glaseri</name>
    <dbReference type="NCBI Taxonomy" id="37863"/>
    <lineage>
        <taxon>Eukaryota</taxon>
        <taxon>Metazoa</taxon>
        <taxon>Ecdysozoa</taxon>
        <taxon>Nematoda</taxon>
        <taxon>Chromadorea</taxon>
        <taxon>Rhabditida</taxon>
        <taxon>Tylenchina</taxon>
        <taxon>Panagrolaimomorpha</taxon>
        <taxon>Strongyloidoidea</taxon>
        <taxon>Steinernematidae</taxon>
        <taxon>Steinernema</taxon>
    </lineage>
</organism>